<protein>
    <recommendedName>
        <fullName evidence="2">Aminotransferase class V domain-containing protein</fullName>
    </recommendedName>
</protein>
<evidence type="ECO:0000259" key="2">
    <source>
        <dbReference type="Pfam" id="PF00266"/>
    </source>
</evidence>
<dbReference type="Gene3D" id="3.40.640.10">
    <property type="entry name" value="Type I PLP-dependent aspartate aminotransferase-like (Major domain)"/>
    <property type="match status" value="1"/>
</dbReference>
<dbReference type="STRING" id="237631.A0A0D1DTM2"/>
<dbReference type="InterPro" id="IPR000192">
    <property type="entry name" value="Aminotrans_V_dom"/>
</dbReference>
<organism evidence="3 4">
    <name type="scientific">Mycosarcoma maydis</name>
    <name type="common">Corn smut fungus</name>
    <name type="synonym">Ustilago maydis</name>
    <dbReference type="NCBI Taxonomy" id="5270"/>
    <lineage>
        <taxon>Eukaryota</taxon>
        <taxon>Fungi</taxon>
        <taxon>Dikarya</taxon>
        <taxon>Basidiomycota</taxon>
        <taxon>Ustilaginomycotina</taxon>
        <taxon>Ustilaginomycetes</taxon>
        <taxon>Ustilaginales</taxon>
        <taxon>Ustilaginaceae</taxon>
        <taxon>Mycosarcoma</taxon>
    </lineage>
</organism>
<dbReference type="SUPFAM" id="SSF53383">
    <property type="entry name" value="PLP-dependent transferases"/>
    <property type="match status" value="1"/>
</dbReference>
<dbReference type="AlphaFoldDB" id="A0A0D1DTM2"/>
<dbReference type="InterPro" id="IPR015424">
    <property type="entry name" value="PyrdxlP-dep_Trfase"/>
</dbReference>
<dbReference type="FunCoup" id="A0A0D1DTM2">
    <property type="interactions" value="13"/>
</dbReference>
<gene>
    <name evidence="3" type="ORF">UMAG_04128</name>
</gene>
<dbReference type="EMBL" id="CM003151">
    <property type="protein sequence ID" value="KIS67624.1"/>
    <property type="molecule type" value="Genomic_DNA"/>
</dbReference>
<dbReference type="eggNOG" id="KOG1549">
    <property type="taxonomic scope" value="Eukaryota"/>
</dbReference>
<dbReference type="InterPro" id="IPR015421">
    <property type="entry name" value="PyrdxlP-dep_Trfase_major"/>
</dbReference>
<sequence>MVVRLPLEERIAAHRQALLSKPFPGFGHALKPYYGFDPSYVPLNNGSFGACPIYVLDIIKELLDEAERRPDVFLRKQYQSLLDHARKEVAGIVRCDVADLVFVNNATSGVNAILRGLNGTWKKRDAILVYDTVYGACGKTAQYIVDSNPSFELQLVTLPLSYPLTHDEVLAKTKQTILDAESKGIKIRVGIVDAISSVPGVIVPWEKITTLFRQHGILSLIDGAHAVGQIPLNLRQADPDFFISNCHKWLSAHRGCAFLYAPKRNQQFAQAIPTSHFYLSPNVPKSNAPDLIPTNAPSNWVATWEWTGTIDLSNYLSVPAAIEFRKWMGGEDAVMQHNAQLARRAGEIVSSRLGKGSEVMEIETPTESERLTASMVNISVPITLPKSSSNLSAEEVNVQLDVLATKLQTRLANEHDTFVMFRPHANKIWIRLSAQVWLEEKDFEWVADKIAQMILEEELQSKASV</sequence>
<dbReference type="PANTHER" id="PTHR43092:SF2">
    <property type="entry name" value="HERCYNYLCYSTEINE SULFOXIDE LYASE"/>
    <property type="match status" value="1"/>
</dbReference>
<evidence type="ECO:0000256" key="1">
    <source>
        <dbReference type="ARBA" id="ARBA00022898"/>
    </source>
</evidence>
<dbReference type="Proteomes" id="UP000000561">
    <property type="component" value="Chromosome 12"/>
</dbReference>
<dbReference type="RefSeq" id="XP_011390625.1">
    <property type="nucleotide sequence ID" value="XM_011392323.1"/>
</dbReference>
<dbReference type="Pfam" id="PF00266">
    <property type="entry name" value="Aminotran_5"/>
    <property type="match status" value="1"/>
</dbReference>
<keyword evidence="1" id="KW-0663">Pyridoxal phosphate</keyword>
<dbReference type="VEuPathDB" id="FungiDB:UMAG_04128"/>
<dbReference type="OMA" id="TGNCHKW"/>
<reference evidence="3 4" key="1">
    <citation type="journal article" date="2006" name="Nature">
        <title>Insights from the genome of the biotrophic fungal plant pathogen Ustilago maydis.</title>
        <authorList>
            <person name="Kamper J."/>
            <person name="Kahmann R."/>
            <person name="Bolker M."/>
            <person name="Ma L.J."/>
            <person name="Brefort T."/>
            <person name="Saville B.J."/>
            <person name="Banuett F."/>
            <person name="Kronstad J.W."/>
            <person name="Gold S.E."/>
            <person name="Muller O."/>
            <person name="Perlin M.H."/>
            <person name="Wosten H.A."/>
            <person name="de Vries R."/>
            <person name="Ruiz-Herrera J."/>
            <person name="Reynaga-Pena C.G."/>
            <person name="Snetselaar K."/>
            <person name="McCann M."/>
            <person name="Perez-Martin J."/>
            <person name="Feldbrugge M."/>
            <person name="Basse C.W."/>
            <person name="Steinberg G."/>
            <person name="Ibeas J.I."/>
            <person name="Holloman W."/>
            <person name="Guzman P."/>
            <person name="Farman M."/>
            <person name="Stajich J.E."/>
            <person name="Sentandreu R."/>
            <person name="Gonzalez-Prieto J.M."/>
            <person name="Kennell J.C."/>
            <person name="Molina L."/>
            <person name="Schirawski J."/>
            <person name="Mendoza-Mendoza A."/>
            <person name="Greilinger D."/>
            <person name="Munch K."/>
            <person name="Rossel N."/>
            <person name="Scherer M."/>
            <person name="Vranes M."/>
            <person name="Ladendorf O."/>
            <person name="Vincon V."/>
            <person name="Fuchs U."/>
            <person name="Sandrock B."/>
            <person name="Meng S."/>
            <person name="Ho E.C."/>
            <person name="Cahill M.J."/>
            <person name="Boyce K.J."/>
            <person name="Klose J."/>
            <person name="Klosterman S.J."/>
            <person name="Deelstra H.J."/>
            <person name="Ortiz-Castellanos L."/>
            <person name="Li W."/>
            <person name="Sanchez-Alonso P."/>
            <person name="Schreier P.H."/>
            <person name="Hauser-Hahn I."/>
            <person name="Vaupel M."/>
            <person name="Koopmann E."/>
            <person name="Friedrich G."/>
            <person name="Voss H."/>
            <person name="Schluter T."/>
            <person name="Margolis J."/>
            <person name="Platt D."/>
            <person name="Swimmer C."/>
            <person name="Gnirke A."/>
            <person name="Chen F."/>
            <person name="Vysotskaia V."/>
            <person name="Mannhaupt G."/>
            <person name="Guldener U."/>
            <person name="Munsterkotter M."/>
            <person name="Haase D."/>
            <person name="Oesterheld M."/>
            <person name="Mewes H.W."/>
            <person name="Mauceli E.W."/>
            <person name="DeCaprio D."/>
            <person name="Wade C.M."/>
            <person name="Butler J."/>
            <person name="Young S."/>
            <person name="Jaffe D.B."/>
            <person name="Calvo S."/>
            <person name="Nusbaum C."/>
            <person name="Galagan J."/>
            <person name="Birren B.W."/>
        </authorList>
    </citation>
    <scope>NUCLEOTIDE SEQUENCE [LARGE SCALE GENOMIC DNA]</scope>
    <source>
        <strain evidence="4">DSM 14603 / FGSC 9021 / UM521</strain>
    </source>
</reference>
<dbReference type="GO" id="GO:1903257">
    <property type="term" value="P:selenoneine biosynthetic process"/>
    <property type="evidence" value="ECO:0000318"/>
    <property type="project" value="GO_Central"/>
</dbReference>
<proteinExistence type="predicted"/>
<dbReference type="PANTHER" id="PTHR43092">
    <property type="entry name" value="L-CYSTEINE DESULFHYDRASE"/>
    <property type="match status" value="1"/>
</dbReference>
<feature type="domain" description="Aminotransferase class V" evidence="2">
    <location>
        <begin position="74"/>
        <end position="351"/>
    </location>
</feature>
<dbReference type="OrthoDB" id="5978656at2759"/>
<name>A0A0D1DTM2_MYCMD</name>
<dbReference type="InParanoid" id="A0A0D1DTM2"/>
<dbReference type="KEGG" id="uma:UMAG_04128"/>
<evidence type="ECO:0000313" key="4">
    <source>
        <dbReference type="Proteomes" id="UP000000561"/>
    </source>
</evidence>
<dbReference type="GO" id="GO:1990411">
    <property type="term" value="F:hercynylcysteine sulfoxide lyase activity (ergothioneine-forming)"/>
    <property type="evidence" value="ECO:0000318"/>
    <property type="project" value="GO_Central"/>
</dbReference>
<dbReference type="GeneID" id="23564396"/>
<accession>A0A0D1DTM2</accession>
<evidence type="ECO:0000313" key="3">
    <source>
        <dbReference type="EMBL" id="KIS67624.1"/>
    </source>
</evidence>
<keyword evidence="4" id="KW-1185">Reference proteome</keyword>